<accession>A0AAW2A840</accession>
<keyword evidence="5 9" id="KW-1133">Transmembrane helix</keyword>
<reference evidence="12 13" key="1">
    <citation type="submission" date="2024-05" db="EMBL/GenBank/DDBJ databases">
        <title>A high-quality chromosomal-level genome assembly of Topmouth culter (Culter alburnus).</title>
        <authorList>
            <person name="Zhao H."/>
        </authorList>
    </citation>
    <scope>NUCLEOTIDE SEQUENCE [LARGE SCALE GENOMIC DNA]</scope>
    <source>
        <strain evidence="12">CATC2023</strain>
        <tissue evidence="12">Muscle</tissue>
    </source>
</reference>
<keyword evidence="4" id="KW-0677">Repeat</keyword>
<evidence type="ECO:0000256" key="6">
    <source>
        <dbReference type="ARBA" id="ARBA00023136"/>
    </source>
</evidence>
<gene>
    <name evidence="12" type="ORF">ABG768_028031</name>
</gene>
<proteinExistence type="predicted"/>
<dbReference type="SUPFAM" id="SSF48726">
    <property type="entry name" value="Immunoglobulin"/>
    <property type="match status" value="10"/>
</dbReference>
<evidence type="ECO:0000256" key="7">
    <source>
        <dbReference type="ARBA" id="ARBA00023157"/>
    </source>
</evidence>
<evidence type="ECO:0000256" key="8">
    <source>
        <dbReference type="ARBA" id="ARBA00023319"/>
    </source>
</evidence>
<evidence type="ECO:0000259" key="11">
    <source>
        <dbReference type="PROSITE" id="PS50835"/>
    </source>
</evidence>
<dbReference type="InterPro" id="IPR003598">
    <property type="entry name" value="Ig_sub2"/>
</dbReference>
<dbReference type="Gene3D" id="2.60.40.10">
    <property type="entry name" value="Immunoglobulins"/>
    <property type="match status" value="10"/>
</dbReference>
<dbReference type="InterPro" id="IPR003599">
    <property type="entry name" value="Ig_sub"/>
</dbReference>
<evidence type="ECO:0000256" key="2">
    <source>
        <dbReference type="ARBA" id="ARBA00022692"/>
    </source>
</evidence>
<dbReference type="SMART" id="SM00408">
    <property type="entry name" value="IGc2"/>
    <property type="match status" value="3"/>
</dbReference>
<keyword evidence="8" id="KW-0393">Immunoglobulin domain</keyword>
<feature type="domain" description="Ig-like" evidence="11">
    <location>
        <begin position="676"/>
        <end position="804"/>
    </location>
</feature>
<feature type="domain" description="Ig-like" evidence="11">
    <location>
        <begin position="162"/>
        <end position="268"/>
    </location>
</feature>
<feature type="domain" description="Ig-like" evidence="11">
    <location>
        <begin position="561"/>
        <end position="668"/>
    </location>
</feature>
<evidence type="ECO:0000256" key="9">
    <source>
        <dbReference type="SAM" id="Phobius"/>
    </source>
</evidence>
<keyword evidence="13" id="KW-1185">Reference proteome</keyword>
<feature type="domain" description="Ig-like" evidence="11">
    <location>
        <begin position="1093"/>
        <end position="1183"/>
    </location>
</feature>
<dbReference type="InterPro" id="IPR013106">
    <property type="entry name" value="Ig_V-set"/>
</dbReference>
<feature type="transmembrane region" description="Helical" evidence="9">
    <location>
        <begin position="1347"/>
        <end position="1369"/>
    </location>
</feature>
<feature type="domain" description="Ig-like" evidence="11">
    <location>
        <begin position="928"/>
        <end position="1068"/>
    </location>
</feature>
<dbReference type="InterPro" id="IPR007110">
    <property type="entry name" value="Ig-like_dom"/>
</dbReference>
<evidence type="ECO:0000256" key="3">
    <source>
        <dbReference type="ARBA" id="ARBA00022729"/>
    </source>
</evidence>
<dbReference type="SMART" id="SM00406">
    <property type="entry name" value="IGv"/>
    <property type="match status" value="5"/>
</dbReference>
<evidence type="ECO:0000256" key="1">
    <source>
        <dbReference type="ARBA" id="ARBA00004479"/>
    </source>
</evidence>
<dbReference type="Pfam" id="PF13927">
    <property type="entry name" value="Ig_3"/>
    <property type="match status" value="1"/>
</dbReference>
<keyword evidence="2 9" id="KW-0812">Transmembrane</keyword>
<sequence>MREKAKGSIGLGMEDFWCRLWHLLLLLYLTGLLQGDLCYGQRQVQIQEGPLYRVQGYPISISCNVSGFKGPSLQNFEFMVKKSNMEINMISTEKENFAYAVFSSRVGEKDIEIVRLSGSSVLLRIKKLLEEDAGELFCHTPNTDGAYLGSYEAGTTLNVIKDTLVASYSGSPFQSLSEGDPLQLECQVSSQTYQHTHLSVTWFVHSEKDENPRPIITLNKDLTVKTGAGFEDRYHAGVISMDKVEDTTYRLKMSQLLQSDQGKFYCKAIEWIQDPDRSWTQIAHKTSSACNVEVKRIVAPDVGSFSVYMKASKGPLQVGDALDIQCSVKAQNLPGHLFSVTWLKNQKNVAQIGSSGMLTVFDSYKERENAAKMRAVKISHTDYLLTIRTATTEDQGQYQCEVWQEHMNDDGTFRKIQKQLSSPETVSITAKESDLMVVMVMKDEVTEGDTLQVTCSVSGFKGPLSVSWQHKKDSGDSFSDVISLTHEGVMKDIGTRYQSRHVQTLHSPAGNFTLEIGASTTSDSGEYMCVVSEWTVQSNGEMTKANTQSQQKAISVHSVESQMTVTLKSRTINVPINSLVELQCAAKGPKVSLGVRWMFRPINSTVQRNILSISHTGEISWGADQRNYQLSVQTQPSATVFLLIVPRASKQQEGQYQCQVDAYQKDVQKAMKNSNPLAMTVRKTVSKLSLSKLKSRLETTANTDAMIECSVLTTTTNTSRFMITWMIGTQMLLTMDLDAVVKFGPAAGPEKDQRIRMEVRQKQTFQLTVRQVRTSDSGPYRCEVDEWLQDPLGDWYSLEKKSVSTELVVKEKASDFRMNKANSQQKVKEGEQLKLNCSVDGTGSDSTLRYSLTWMFNRDQSSNVTLLTYNYDGRLMFSSSDLEGRLHFFSPKVGVFHLVIHRAIQEDRGHYYCQVQPHQLDCTGHWTPKASDKSGYTNVSVQLIENKLRVHKEDQSLNITNLQEGFTIDCVIDSRSSEKSVFEVTWSKGQRNERPIIIFNASRDGTLHSVIGDKDLVFRRPSAMHYKLTVPNINPTDTGLYYCQVAEWIQTAANKWRRIGEDKSGELSVHVDTEESLKQDTFSMDRTDKYLKIKEGEQFELECSLNVEKEDPTHHYTLIWVFNSLESSSGKPLLSYSYNGHIQYDTEKKDRLRFSRPTSSIFNLVVLNSDADDSGSYQCRVEQYQLDCEGQRKSTGRAQSGSTNVTVYSIESKLSVKKENKMLNITNLQAGFTIDCVIDSQSSDNSAFEVTWFKVQEEGRPVAIFTAKRDGTLHSAINDKYLVFGRPLATHYKLTVPQINPTDVGQYYCQVEEWLPTADKKFASDKSGELSVHVHTEGDPEKTSDPLGATLGITIPLICFLVLVIIFLLRREHKRNSDLKKKKACLWAENNPLTPLPEVTLAAGDHFES</sequence>
<dbReference type="Pfam" id="PF07686">
    <property type="entry name" value="V-set"/>
    <property type="match status" value="5"/>
</dbReference>
<dbReference type="PANTHER" id="PTHR12207:SF25">
    <property type="entry name" value="IMMUNOGLOBULIN SUPERFAMILY MEMBER 2"/>
    <property type="match status" value="1"/>
</dbReference>
<comment type="subcellular location">
    <subcellularLocation>
        <location evidence="1">Membrane</location>
        <topology evidence="1">Single-pass type I membrane protein</topology>
    </subcellularLocation>
</comment>
<comment type="caution">
    <text evidence="12">The sequence shown here is derived from an EMBL/GenBank/DDBJ whole genome shotgun (WGS) entry which is preliminary data.</text>
</comment>
<dbReference type="PROSITE" id="PS50835">
    <property type="entry name" value="IG_LIKE"/>
    <property type="match status" value="9"/>
</dbReference>
<organism evidence="12 13">
    <name type="scientific">Culter alburnus</name>
    <name type="common">Topmouth culter</name>
    <dbReference type="NCBI Taxonomy" id="194366"/>
    <lineage>
        <taxon>Eukaryota</taxon>
        <taxon>Metazoa</taxon>
        <taxon>Chordata</taxon>
        <taxon>Craniata</taxon>
        <taxon>Vertebrata</taxon>
        <taxon>Euteleostomi</taxon>
        <taxon>Actinopterygii</taxon>
        <taxon>Neopterygii</taxon>
        <taxon>Teleostei</taxon>
        <taxon>Ostariophysi</taxon>
        <taxon>Cypriniformes</taxon>
        <taxon>Xenocyprididae</taxon>
        <taxon>Xenocypridinae</taxon>
        <taxon>Culter</taxon>
    </lineage>
</organism>
<keyword evidence="7" id="KW-1015">Disulfide bond</keyword>
<dbReference type="Proteomes" id="UP001479290">
    <property type="component" value="Unassembled WGS sequence"/>
</dbReference>
<evidence type="ECO:0000313" key="12">
    <source>
        <dbReference type="EMBL" id="KAK9969890.1"/>
    </source>
</evidence>
<evidence type="ECO:0000256" key="5">
    <source>
        <dbReference type="ARBA" id="ARBA00022989"/>
    </source>
</evidence>
<evidence type="ECO:0000313" key="13">
    <source>
        <dbReference type="Proteomes" id="UP001479290"/>
    </source>
</evidence>
<evidence type="ECO:0000256" key="10">
    <source>
        <dbReference type="SAM" id="SignalP"/>
    </source>
</evidence>
<dbReference type="SMART" id="SM00409">
    <property type="entry name" value="IG"/>
    <property type="match status" value="10"/>
</dbReference>
<feature type="domain" description="Ig-like" evidence="11">
    <location>
        <begin position="1203"/>
        <end position="1331"/>
    </location>
</feature>
<dbReference type="FunFam" id="2.60.40.10:FF:000491">
    <property type="entry name" value="Immunoglobulin superfamily, member 3"/>
    <property type="match status" value="1"/>
</dbReference>
<keyword evidence="6 9" id="KW-0472">Membrane</keyword>
<feature type="domain" description="Ig-like" evidence="11">
    <location>
        <begin position="300"/>
        <end position="421"/>
    </location>
</feature>
<feature type="chain" id="PRO_5043991022" description="Ig-like domain-containing protein" evidence="10">
    <location>
        <begin position="36"/>
        <end position="1409"/>
    </location>
</feature>
<feature type="domain" description="Ig-like" evidence="11">
    <location>
        <begin position="811"/>
        <end position="923"/>
    </location>
</feature>
<dbReference type="PANTHER" id="PTHR12207">
    <property type="entry name" value="V-SET AND TRANSMEMBRANE DOMAIN-CONTAINING PROTEIN"/>
    <property type="match status" value="1"/>
</dbReference>
<name>A0AAW2A840_CULAL</name>
<feature type="domain" description="Ig-like" evidence="11">
    <location>
        <begin position="423"/>
        <end position="555"/>
    </location>
</feature>
<dbReference type="FunFam" id="2.60.40.10:FF:000191">
    <property type="entry name" value="Immunoglobulin superfamily member 3"/>
    <property type="match status" value="1"/>
</dbReference>
<protein>
    <recommendedName>
        <fullName evidence="11">Ig-like domain-containing protein</fullName>
    </recommendedName>
</protein>
<feature type="signal peptide" evidence="10">
    <location>
        <begin position="1"/>
        <end position="35"/>
    </location>
</feature>
<evidence type="ECO:0000256" key="4">
    <source>
        <dbReference type="ARBA" id="ARBA00022737"/>
    </source>
</evidence>
<dbReference type="InterPro" id="IPR051102">
    <property type="entry name" value="IgSF_V-set/TM_domain"/>
</dbReference>
<dbReference type="EMBL" id="JAWDJR010000009">
    <property type="protein sequence ID" value="KAK9969890.1"/>
    <property type="molecule type" value="Genomic_DNA"/>
</dbReference>
<dbReference type="InterPro" id="IPR036179">
    <property type="entry name" value="Ig-like_dom_sf"/>
</dbReference>
<keyword evidence="3 10" id="KW-0732">Signal</keyword>
<dbReference type="GO" id="GO:0016020">
    <property type="term" value="C:membrane"/>
    <property type="evidence" value="ECO:0007669"/>
    <property type="project" value="UniProtKB-SubCell"/>
</dbReference>
<dbReference type="InterPro" id="IPR013783">
    <property type="entry name" value="Ig-like_fold"/>
</dbReference>